<feature type="compositionally biased region" description="Acidic residues" evidence="12">
    <location>
        <begin position="207"/>
        <end position="219"/>
    </location>
</feature>
<evidence type="ECO:0000256" key="7">
    <source>
        <dbReference type="ARBA" id="ARBA00022798"/>
    </source>
</evidence>
<keyword evidence="16" id="KW-1185">Reference proteome</keyword>
<feature type="domain" description="Carbohydrate kinase FGGY N-terminal" evidence="13">
    <location>
        <begin position="256"/>
        <end position="506"/>
    </location>
</feature>
<feature type="compositionally biased region" description="Basic and acidic residues" evidence="12">
    <location>
        <begin position="29"/>
        <end position="41"/>
    </location>
</feature>
<feature type="region of interest" description="Disordered" evidence="12">
    <location>
        <begin position="23"/>
        <end position="44"/>
    </location>
</feature>
<keyword evidence="6" id="KW-0418">Kinase</keyword>
<dbReference type="InterPro" id="IPR005999">
    <property type="entry name" value="Glycerol_kin"/>
</dbReference>
<dbReference type="Proteomes" id="UP001620626">
    <property type="component" value="Unassembled WGS sequence"/>
</dbReference>
<dbReference type="InterPro" id="IPR018484">
    <property type="entry name" value="FGGY_N"/>
</dbReference>
<proteinExistence type="inferred from homology"/>
<feature type="region of interest" description="Disordered" evidence="12">
    <location>
        <begin position="732"/>
        <end position="757"/>
    </location>
</feature>
<dbReference type="NCBIfam" id="NF000756">
    <property type="entry name" value="PRK00047.1"/>
    <property type="match status" value="1"/>
</dbReference>
<dbReference type="GO" id="GO:0004370">
    <property type="term" value="F:glycerol kinase activity"/>
    <property type="evidence" value="ECO:0007669"/>
    <property type="project" value="UniProtKB-EC"/>
</dbReference>
<evidence type="ECO:0000256" key="3">
    <source>
        <dbReference type="ARBA" id="ARBA00012099"/>
    </source>
</evidence>
<accession>A0ABD2LHH7</accession>
<dbReference type="Gene3D" id="3.30.420.40">
    <property type="match status" value="2"/>
</dbReference>
<dbReference type="PANTHER" id="PTHR10196">
    <property type="entry name" value="SUGAR KINASE"/>
    <property type="match status" value="1"/>
</dbReference>
<evidence type="ECO:0000313" key="15">
    <source>
        <dbReference type="EMBL" id="KAL3114644.1"/>
    </source>
</evidence>
<keyword evidence="4" id="KW-0808">Transferase</keyword>
<dbReference type="CDD" id="cd07792">
    <property type="entry name" value="ASKHA_NBD_FGGY_GK1-3-like"/>
    <property type="match status" value="1"/>
</dbReference>
<evidence type="ECO:0000256" key="8">
    <source>
        <dbReference type="ARBA" id="ARBA00022840"/>
    </source>
</evidence>
<sequence>MNRKKIENLQKCCKRKFLDNNDSENETLSADHREQNENNNDRDDDFEEHAIVNFELGETKRGGVCIWFNGFRFTHTVAMGSDNALSCMMRRQKKKILGNVDCADPLAFTIPDKLRIKNGDDIVLYDSRTVRIGEKDVVLVFGSERTLDILSKNSATWHLDGTFKAAPNCGSSALLWARLSTTKCALDYVVFCPGNIDATTRNLGDETTQDETTQDETTQDETTRDETTQDETTRDETTRDEMTGSGICYSNWKFMLGAIDQGTSSSRFLIFDSENGNLVAGHQLEVQQKFPNPGFVEMCPEEIFETTARCIESTCEELNRRGIDPKKEIKAIGITNQRETTIVWDRETGCHLSNAIVWLDCRTHELCDEYIQKTSTRDKNHFKAKTGLPIHPYFCALKLRWLLNNVPEVKKSLQNGTLMFGTVDSWLMWKLIGIHATDVTNASRTLLMDLQNRKWSTEMCTFFDIPVNVLPEIRSSAEIYGHLQKGPLEGVPLAGCLGDQQSALLGHGCLQPGEAKNTYGTGTFMLCNTGQRAYTSKNGLLTTISYQFGQASPVCYALEGSGSIGGNVVRFLRDNLKFFEKTADIEGLAASVPNTEGVYFVPCFTGLYTPHWDSTARGIICGLTQSTTQAHIALAALKAVAFQTVEMVKAVQADMSEFEDQLSFLRADGGMTQNALFNQIQADFLEFPLVCSKMSEVTGWGAALAAAIGAGLFNVDTICKLQQRIRERKTTEYRTDMNSEQRDKELEQWKKAVRKTT</sequence>
<dbReference type="FunFam" id="3.30.420.40:FF:000108">
    <property type="entry name" value="Glycerol kinase, glycosomal"/>
    <property type="match status" value="1"/>
</dbReference>
<evidence type="ECO:0000313" key="16">
    <source>
        <dbReference type="Proteomes" id="UP001620626"/>
    </source>
</evidence>
<evidence type="ECO:0000256" key="12">
    <source>
        <dbReference type="SAM" id="MobiDB-lite"/>
    </source>
</evidence>
<comment type="similarity">
    <text evidence="2">Belongs to the FGGY kinase family.</text>
</comment>
<keyword evidence="8" id="KW-0067">ATP-binding</keyword>
<evidence type="ECO:0000259" key="14">
    <source>
        <dbReference type="Pfam" id="PF02782"/>
    </source>
</evidence>
<feature type="compositionally biased region" description="Basic and acidic residues" evidence="12">
    <location>
        <begin position="221"/>
        <end position="242"/>
    </location>
</feature>
<evidence type="ECO:0000256" key="9">
    <source>
        <dbReference type="ARBA" id="ARBA00043149"/>
    </source>
</evidence>
<keyword evidence="7" id="KW-0319">Glycerol metabolism</keyword>
<feature type="region of interest" description="Disordered" evidence="12">
    <location>
        <begin position="200"/>
        <end position="242"/>
    </location>
</feature>
<evidence type="ECO:0000256" key="2">
    <source>
        <dbReference type="ARBA" id="ARBA00009156"/>
    </source>
</evidence>
<gene>
    <name evidence="15" type="ORF">niasHT_016275</name>
</gene>
<protein>
    <recommendedName>
        <fullName evidence="11">Probable glycerol kinase</fullName>
        <ecNumber evidence="3">2.7.1.30</ecNumber>
    </recommendedName>
    <alternativeName>
        <fullName evidence="9">ATP:glycerol 3-phosphotransferase</fullName>
    </alternativeName>
</protein>
<keyword evidence="5" id="KW-0547">Nucleotide-binding</keyword>
<dbReference type="Pfam" id="PF00370">
    <property type="entry name" value="FGGY_N"/>
    <property type="match status" value="1"/>
</dbReference>
<evidence type="ECO:0000256" key="6">
    <source>
        <dbReference type="ARBA" id="ARBA00022777"/>
    </source>
</evidence>
<evidence type="ECO:0000256" key="11">
    <source>
        <dbReference type="ARBA" id="ARBA00071571"/>
    </source>
</evidence>
<comment type="pathway">
    <text evidence="1">Polyol metabolism; glycerol degradation via glycerol kinase pathway; sn-glycerol 3-phosphate from glycerol: step 1/1.</text>
</comment>
<evidence type="ECO:0000256" key="4">
    <source>
        <dbReference type="ARBA" id="ARBA00022679"/>
    </source>
</evidence>
<dbReference type="NCBIfam" id="TIGR01311">
    <property type="entry name" value="glycerol_kin"/>
    <property type="match status" value="1"/>
</dbReference>
<dbReference type="FunFam" id="3.30.420.40:FF:000177">
    <property type="entry name" value="Glycerol kinase"/>
    <property type="match status" value="1"/>
</dbReference>
<dbReference type="InterPro" id="IPR042018">
    <property type="entry name" value="GK1-3_metazoan-type"/>
</dbReference>
<dbReference type="AlphaFoldDB" id="A0ABD2LHH7"/>
<feature type="domain" description="Carbohydrate kinase FGGY C-terminal" evidence="14">
    <location>
        <begin position="516"/>
        <end position="709"/>
    </location>
</feature>
<dbReference type="EC" id="2.7.1.30" evidence="3"/>
<evidence type="ECO:0000256" key="5">
    <source>
        <dbReference type="ARBA" id="ARBA00022741"/>
    </source>
</evidence>
<dbReference type="InterPro" id="IPR043129">
    <property type="entry name" value="ATPase_NBD"/>
</dbReference>
<evidence type="ECO:0000256" key="1">
    <source>
        <dbReference type="ARBA" id="ARBA00005190"/>
    </source>
</evidence>
<feature type="compositionally biased region" description="Basic and acidic residues" evidence="12">
    <location>
        <begin position="732"/>
        <end position="750"/>
    </location>
</feature>
<reference evidence="15 16" key="1">
    <citation type="submission" date="2024-10" db="EMBL/GenBank/DDBJ databases">
        <authorList>
            <person name="Kim D."/>
        </authorList>
    </citation>
    <scope>NUCLEOTIDE SEQUENCE [LARGE SCALE GENOMIC DNA]</scope>
    <source>
        <strain evidence="15">BH-2024</strain>
    </source>
</reference>
<comment type="catalytic activity">
    <reaction evidence="10">
        <text>glycerol + ATP = sn-glycerol 3-phosphate + ADP + H(+)</text>
        <dbReference type="Rhea" id="RHEA:21644"/>
        <dbReference type="ChEBI" id="CHEBI:15378"/>
        <dbReference type="ChEBI" id="CHEBI:17754"/>
        <dbReference type="ChEBI" id="CHEBI:30616"/>
        <dbReference type="ChEBI" id="CHEBI:57597"/>
        <dbReference type="ChEBI" id="CHEBI:456216"/>
        <dbReference type="EC" id="2.7.1.30"/>
    </reaction>
</comment>
<dbReference type="PANTHER" id="PTHR10196:SF69">
    <property type="entry name" value="GLYCEROL KINASE"/>
    <property type="match status" value="1"/>
</dbReference>
<dbReference type="EMBL" id="JBICBT010000411">
    <property type="protein sequence ID" value="KAL3114644.1"/>
    <property type="molecule type" value="Genomic_DNA"/>
</dbReference>
<dbReference type="Pfam" id="PF02782">
    <property type="entry name" value="FGGY_C"/>
    <property type="match status" value="1"/>
</dbReference>
<evidence type="ECO:0000259" key="13">
    <source>
        <dbReference type="Pfam" id="PF00370"/>
    </source>
</evidence>
<evidence type="ECO:0000256" key="10">
    <source>
        <dbReference type="ARBA" id="ARBA00052101"/>
    </source>
</evidence>
<organism evidence="15 16">
    <name type="scientific">Heterodera trifolii</name>
    <dbReference type="NCBI Taxonomy" id="157864"/>
    <lineage>
        <taxon>Eukaryota</taxon>
        <taxon>Metazoa</taxon>
        <taxon>Ecdysozoa</taxon>
        <taxon>Nematoda</taxon>
        <taxon>Chromadorea</taxon>
        <taxon>Rhabditida</taxon>
        <taxon>Tylenchina</taxon>
        <taxon>Tylenchomorpha</taxon>
        <taxon>Tylenchoidea</taxon>
        <taxon>Heteroderidae</taxon>
        <taxon>Heteroderinae</taxon>
        <taxon>Heterodera</taxon>
    </lineage>
</organism>
<comment type="caution">
    <text evidence="15">The sequence shown here is derived from an EMBL/GenBank/DDBJ whole genome shotgun (WGS) entry which is preliminary data.</text>
</comment>
<dbReference type="GO" id="GO:0005524">
    <property type="term" value="F:ATP binding"/>
    <property type="evidence" value="ECO:0007669"/>
    <property type="project" value="UniProtKB-KW"/>
</dbReference>
<dbReference type="SUPFAM" id="SSF53067">
    <property type="entry name" value="Actin-like ATPase domain"/>
    <property type="match status" value="2"/>
</dbReference>
<dbReference type="InterPro" id="IPR018485">
    <property type="entry name" value="FGGY_C"/>
</dbReference>
<dbReference type="GO" id="GO:0006071">
    <property type="term" value="P:glycerol metabolic process"/>
    <property type="evidence" value="ECO:0007669"/>
    <property type="project" value="UniProtKB-KW"/>
</dbReference>
<name>A0ABD2LHH7_9BILA</name>